<organism evidence="1 2">
    <name type="scientific">Methylobacterium gregans</name>
    <dbReference type="NCBI Taxonomy" id="374424"/>
    <lineage>
        <taxon>Bacteria</taxon>
        <taxon>Pseudomonadati</taxon>
        <taxon>Pseudomonadota</taxon>
        <taxon>Alphaproteobacteria</taxon>
        <taxon>Hyphomicrobiales</taxon>
        <taxon>Methylobacteriaceae</taxon>
        <taxon>Methylobacterium</taxon>
    </lineage>
</organism>
<sequence>MLTLWRTFWLDLPLAWAGEVDRLLYRWAQPVDMGDCLFGLDVGHGDGERERAPGRSPDTV</sequence>
<dbReference type="EMBL" id="BPQM01000012">
    <property type="protein sequence ID" value="GJD77393.1"/>
    <property type="molecule type" value="Genomic_DNA"/>
</dbReference>
<comment type="caution">
    <text evidence="1">The sequence shown here is derived from an EMBL/GenBank/DDBJ whole genome shotgun (WGS) entry which is preliminary data.</text>
</comment>
<gene>
    <name evidence="1" type="ORF">NBEOAGPD_0597</name>
</gene>
<evidence type="ECO:0000313" key="1">
    <source>
        <dbReference type="EMBL" id="GJD77393.1"/>
    </source>
</evidence>
<reference evidence="1" key="2">
    <citation type="submission" date="2021-08" db="EMBL/GenBank/DDBJ databases">
        <authorList>
            <person name="Tani A."/>
            <person name="Ola A."/>
            <person name="Ogura Y."/>
            <person name="Katsura K."/>
            <person name="Hayashi T."/>
        </authorList>
    </citation>
    <scope>NUCLEOTIDE SEQUENCE</scope>
    <source>
        <strain evidence="1">NBRC 103626</strain>
    </source>
</reference>
<reference evidence="1" key="1">
    <citation type="journal article" date="2016" name="Front. Microbiol.">
        <title>Genome Sequence of the Piezophilic, Mesophilic Sulfate-Reducing Bacterium Desulfovibrio indicus J2T.</title>
        <authorList>
            <person name="Cao J."/>
            <person name="Maignien L."/>
            <person name="Shao Z."/>
            <person name="Alain K."/>
            <person name="Jebbar M."/>
        </authorList>
    </citation>
    <scope>NUCLEOTIDE SEQUENCE</scope>
    <source>
        <strain evidence="1">NBRC 103626</strain>
    </source>
</reference>
<dbReference type="AlphaFoldDB" id="A0AA37HKQ2"/>
<accession>A0AA37HKQ2</accession>
<evidence type="ECO:0000313" key="2">
    <source>
        <dbReference type="Proteomes" id="UP001055108"/>
    </source>
</evidence>
<dbReference type="Proteomes" id="UP001055108">
    <property type="component" value="Unassembled WGS sequence"/>
</dbReference>
<dbReference type="RefSeq" id="WP_238301167.1">
    <property type="nucleotide sequence ID" value="NZ_BPQM01000012.1"/>
</dbReference>
<proteinExistence type="predicted"/>
<name>A0AA37HKQ2_9HYPH</name>
<keyword evidence="2" id="KW-1185">Reference proteome</keyword>
<protein>
    <submittedName>
        <fullName evidence="1">Uncharacterized protein</fullName>
    </submittedName>
</protein>